<evidence type="ECO:0000259" key="10">
    <source>
        <dbReference type="SMART" id="SM00986"/>
    </source>
</evidence>
<dbReference type="PANTHER" id="PTHR33693">
    <property type="entry name" value="TYPE-5 URACIL-DNA GLYCOSYLASE"/>
    <property type="match status" value="1"/>
</dbReference>
<sequence length="211" mass="22327">MAESAEAWVPDEPSLDRIRAALPACRGCELYAPATQAVGGAGAADADLMVVGEQPGDHEDREGRPFVGPAGTLLDRALADAGIDPGRVYTTNVVKHFRFTTRGKRRIHESPGREHIAACLPWLEAELAAVRPTGVVLLGGTAGKAIYGSRFKVGERRGVLADWPLESEVAPSWVLATTHPSAVLRARDAREAAYDGLVADLRVAAEAMAGL</sequence>
<dbReference type="Proteomes" id="UP000198832">
    <property type="component" value="Unassembled WGS sequence"/>
</dbReference>
<dbReference type="SMART" id="SM00987">
    <property type="entry name" value="UreE_C"/>
    <property type="match status" value="1"/>
</dbReference>
<dbReference type="PANTHER" id="PTHR33693:SF9">
    <property type="entry name" value="TYPE-4 URACIL-DNA GLYCOSYLASE"/>
    <property type="match status" value="1"/>
</dbReference>
<evidence type="ECO:0000256" key="7">
    <source>
        <dbReference type="ARBA" id="ARBA00023004"/>
    </source>
</evidence>
<dbReference type="SUPFAM" id="SSF52141">
    <property type="entry name" value="Uracil-DNA glycosylase-like"/>
    <property type="match status" value="1"/>
</dbReference>
<dbReference type="OrthoDB" id="5290748at2"/>
<dbReference type="GO" id="GO:0097506">
    <property type="term" value="F:deaminated base DNA N-glycosylase activity"/>
    <property type="evidence" value="ECO:0007669"/>
    <property type="project" value="UniProtKB-ARBA"/>
</dbReference>
<evidence type="ECO:0000256" key="2">
    <source>
        <dbReference type="ARBA" id="ARBA00019403"/>
    </source>
</evidence>
<dbReference type="GO" id="GO:0051539">
    <property type="term" value="F:4 iron, 4 sulfur cluster binding"/>
    <property type="evidence" value="ECO:0007669"/>
    <property type="project" value="UniProtKB-KW"/>
</dbReference>
<dbReference type="EMBL" id="FOLB01000010">
    <property type="protein sequence ID" value="SFC72575.1"/>
    <property type="molecule type" value="Genomic_DNA"/>
</dbReference>
<dbReference type="CDD" id="cd10030">
    <property type="entry name" value="UDG-F4_TTUDGA_SPO1dp_like"/>
    <property type="match status" value="1"/>
</dbReference>
<evidence type="ECO:0000256" key="3">
    <source>
        <dbReference type="ARBA" id="ARBA00022485"/>
    </source>
</evidence>
<name>A0A1I1LHX9_9ACTN</name>
<dbReference type="InterPro" id="IPR005122">
    <property type="entry name" value="Uracil-DNA_glycosylase-like"/>
</dbReference>
<organism evidence="11 12">
    <name type="scientific">Nocardioides terrae</name>
    <dbReference type="NCBI Taxonomy" id="574651"/>
    <lineage>
        <taxon>Bacteria</taxon>
        <taxon>Bacillati</taxon>
        <taxon>Actinomycetota</taxon>
        <taxon>Actinomycetes</taxon>
        <taxon>Propionibacteriales</taxon>
        <taxon>Nocardioidaceae</taxon>
        <taxon>Nocardioides</taxon>
    </lineage>
</organism>
<dbReference type="AlphaFoldDB" id="A0A1I1LHX9"/>
<dbReference type="InterPro" id="IPR051536">
    <property type="entry name" value="UDG_Type-4/5"/>
</dbReference>
<keyword evidence="4" id="KW-0479">Metal-binding</keyword>
<dbReference type="NCBIfam" id="TIGR03914">
    <property type="entry name" value="UDG_fam_dom"/>
    <property type="match status" value="1"/>
</dbReference>
<keyword evidence="7" id="KW-0408">Iron</keyword>
<dbReference type="InterPro" id="IPR036895">
    <property type="entry name" value="Uracil-DNA_glycosylase-like_sf"/>
</dbReference>
<evidence type="ECO:0000256" key="5">
    <source>
        <dbReference type="ARBA" id="ARBA00022763"/>
    </source>
</evidence>
<evidence type="ECO:0000313" key="12">
    <source>
        <dbReference type="Proteomes" id="UP000198832"/>
    </source>
</evidence>
<evidence type="ECO:0000256" key="8">
    <source>
        <dbReference type="ARBA" id="ARBA00023014"/>
    </source>
</evidence>
<dbReference type="Gene3D" id="3.40.470.10">
    <property type="entry name" value="Uracil-DNA glycosylase-like domain"/>
    <property type="match status" value="1"/>
</dbReference>
<evidence type="ECO:0000313" key="11">
    <source>
        <dbReference type="EMBL" id="SFC72575.1"/>
    </source>
</evidence>
<keyword evidence="6" id="KW-0378">Hydrolase</keyword>
<evidence type="ECO:0000256" key="1">
    <source>
        <dbReference type="ARBA" id="ARBA00006521"/>
    </source>
</evidence>
<evidence type="ECO:0000256" key="9">
    <source>
        <dbReference type="ARBA" id="ARBA00023204"/>
    </source>
</evidence>
<feature type="domain" description="Uracil-DNA glycosylase-like" evidence="10">
    <location>
        <begin position="39"/>
        <end position="202"/>
    </location>
</feature>
<dbReference type="SMART" id="SM00986">
    <property type="entry name" value="UDG"/>
    <property type="match status" value="1"/>
</dbReference>
<comment type="similarity">
    <text evidence="1">Belongs to the uracil-DNA glycosylase (UDG) superfamily. Type 4 (UDGa) family.</text>
</comment>
<dbReference type="GO" id="GO:0006281">
    <property type="term" value="P:DNA repair"/>
    <property type="evidence" value="ECO:0007669"/>
    <property type="project" value="UniProtKB-KW"/>
</dbReference>
<evidence type="ECO:0000256" key="6">
    <source>
        <dbReference type="ARBA" id="ARBA00022801"/>
    </source>
</evidence>
<keyword evidence="12" id="KW-1185">Reference proteome</keyword>
<dbReference type="InterPro" id="IPR005273">
    <property type="entry name" value="Ura-DNA_glyco_family4"/>
</dbReference>
<proteinExistence type="inferred from homology"/>
<dbReference type="Pfam" id="PF03167">
    <property type="entry name" value="UDG"/>
    <property type="match status" value="1"/>
</dbReference>
<reference evidence="11 12" key="1">
    <citation type="submission" date="2016-10" db="EMBL/GenBank/DDBJ databases">
        <authorList>
            <person name="de Groot N.N."/>
        </authorList>
    </citation>
    <scope>NUCLEOTIDE SEQUENCE [LARGE SCALE GENOMIC DNA]</scope>
    <source>
        <strain evidence="11 12">CGMCC 1.7056</strain>
    </source>
</reference>
<accession>A0A1I1LHX9</accession>
<evidence type="ECO:0000256" key="4">
    <source>
        <dbReference type="ARBA" id="ARBA00022723"/>
    </source>
</evidence>
<gene>
    <name evidence="11" type="ORF">SAMN04487968_11063</name>
</gene>
<dbReference type="STRING" id="574651.SAMN04487968_11063"/>
<keyword evidence="8" id="KW-0411">Iron-sulfur</keyword>
<protein>
    <recommendedName>
        <fullName evidence="2">Type-4 uracil-DNA glycosylase</fullName>
    </recommendedName>
</protein>
<keyword evidence="5" id="KW-0227">DNA damage</keyword>
<dbReference type="GO" id="GO:0046872">
    <property type="term" value="F:metal ion binding"/>
    <property type="evidence" value="ECO:0007669"/>
    <property type="project" value="UniProtKB-KW"/>
</dbReference>
<keyword evidence="3" id="KW-0004">4Fe-4S</keyword>
<keyword evidence="9" id="KW-0234">DNA repair</keyword>
<dbReference type="RefSeq" id="WP_091124869.1">
    <property type="nucleotide sequence ID" value="NZ_FOLB01000010.1"/>
</dbReference>